<dbReference type="KEGG" id="sns:VC03_02745"/>
<accession>A0A0E3Z9W7</accession>
<dbReference type="HOGENOM" id="CLU_2572033_0_0_0"/>
<evidence type="ECO:0000313" key="2">
    <source>
        <dbReference type="Proteomes" id="UP000033103"/>
    </source>
</evidence>
<sequence>MLSTRKEIKYKVVDGKKYLEDEFININFIMEDLDCSTGKAYEIIKKANKLFLEENKIRFIMRGRTTLRYYYKLNGLSGQFI</sequence>
<proteinExistence type="predicted"/>
<dbReference type="PATRIC" id="fig|1069640.6.peg.532"/>
<dbReference type="EMBL" id="CP011280">
    <property type="protein sequence ID" value="AKC95457.1"/>
    <property type="molecule type" value="Genomic_DNA"/>
</dbReference>
<dbReference type="Proteomes" id="UP000033103">
    <property type="component" value="Chromosome"/>
</dbReference>
<dbReference type="STRING" id="187101.VC03_02745"/>
<protein>
    <submittedName>
        <fullName evidence="1">Uncharacterized protein</fullName>
    </submittedName>
</protein>
<name>A0A0E3Z9W7_9FUSO</name>
<gene>
    <name evidence="1" type="ORF">VC03_02745</name>
</gene>
<dbReference type="RefSeq" id="WP_046328563.1">
    <property type="nucleotide sequence ID" value="NZ_CP011280.1"/>
</dbReference>
<keyword evidence="2" id="KW-1185">Reference proteome</keyword>
<dbReference type="AlphaFoldDB" id="A0A0E3Z9W7"/>
<reference evidence="1 2" key="1">
    <citation type="journal article" date="2012" name="BMC Genomics">
        <title>Genomic sequence analysis and characterization of Sneathia amnii sp. nov.</title>
        <authorList>
            <consortium name="Vaginal Microbiome Consortium (additional members)"/>
            <person name="Harwich M.D.Jr."/>
            <person name="Serrano M.G."/>
            <person name="Fettweis J.M."/>
            <person name="Alves J.M."/>
            <person name="Reimers M.A."/>
            <person name="Buck G.A."/>
            <person name="Jefferson K.K."/>
        </authorList>
    </citation>
    <scope>NUCLEOTIDE SEQUENCE [LARGE SCALE GENOMIC DNA]</scope>
    <source>
        <strain evidence="1 2">SN35</strain>
    </source>
</reference>
<dbReference type="OrthoDB" id="3174733at2"/>
<evidence type="ECO:0000313" key="1">
    <source>
        <dbReference type="EMBL" id="AKC95457.1"/>
    </source>
</evidence>
<organism evidence="1 2">
    <name type="scientific">Sneathia vaginalis</name>
    <dbReference type="NCBI Taxonomy" id="187101"/>
    <lineage>
        <taxon>Bacteria</taxon>
        <taxon>Fusobacteriati</taxon>
        <taxon>Fusobacteriota</taxon>
        <taxon>Fusobacteriia</taxon>
        <taxon>Fusobacteriales</taxon>
        <taxon>Leptotrichiaceae</taxon>
        <taxon>Sneathia</taxon>
    </lineage>
</organism>